<dbReference type="InterPro" id="IPR007245">
    <property type="entry name" value="PIG-T"/>
</dbReference>
<keyword evidence="5" id="KW-1185">Reference proteome</keyword>
<feature type="compositionally biased region" description="Basic and acidic residues" evidence="1">
    <location>
        <begin position="543"/>
        <end position="555"/>
    </location>
</feature>
<keyword evidence="2" id="KW-0472">Membrane</keyword>
<dbReference type="AlphaFoldDB" id="A0A1Y2FT65"/>
<evidence type="ECO:0000313" key="5">
    <source>
        <dbReference type="Proteomes" id="UP000193920"/>
    </source>
</evidence>
<feature type="chain" id="PRO_5013390847" evidence="3">
    <location>
        <begin position="23"/>
        <end position="586"/>
    </location>
</feature>
<reference evidence="4 5" key="1">
    <citation type="submission" date="2016-08" db="EMBL/GenBank/DDBJ databases">
        <title>A Parts List for Fungal Cellulosomes Revealed by Comparative Genomics.</title>
        <authorList>
            <consortium name="DOE Joint Genome Institute"/>
            <person name="Haitjema C.H."/>
            <person name="Gilmore S.P."/>
            <person name="Henske J.K."/>
            <person name="Solomon K.V."/>
            <person name="De Groot R."/>
            <person name="Kuo A."/>
            <person name="Mondo S.J."/>
            <person name="Salamov A.A."/>
            <person name="Labutti K."/>
            <person name="Zhao Z."/>
            <person name="Chiniquy J."/>
            <person name="Barry K."/>
            <person name="Brewer H.M."/>
            <person name="Purvine S.O."/>
            <person name="Wright A.T."/>
            <person name="Boxma B."/>
            <person name="Van Alen T."/>
            <person name="Hackstein J.H."/>
            <person name="Baker S.E."/>
            <person name="Grigoriev I.V."/>
            <person name="O'Malley M.A."/>
        </authorList>
    </citation>
    <scope>NUCLEOTIDE SEQUENCE [LARGE SCALE GENOMIC DNA]</scope>
    <source>
        <strain evidence="4 5">G1</strain>
    </source>
</reference>
<evidence type="ECO:0000256" key="1">
    <source>
        <dbReference type="SAM" id="MobiDB-lite"/>
    </source>
</evidence>
<dbReference type="OrthoDB" id="331263at2759"/>
<name>A0A1Y2FT65_9FUNG</name>
<dbReference type="EMBL" id="MCOG01000001">
    <property type="protein sequence ID" value="ORY87200.1"/>
    <property type="molecule type" value="Genomic_DNA"/>
</dbReference>
<keyword evidence="2" id="KW-0812">Transmembrane</keyword>
<sequence>MVQRILPFFYLTFALIINVCHGKNIYSDTFSEELTMKNLSETEILTVFNFTQTMDLKNNNEITSYYQLFPRTIGQIVDKYHVKEFHITFTRGSWNDYQWGLNSLPAPAGVEFYAYFDANYNTNENWAGLANALSGVFCASVNYIDRSKSGIPNYSFKQSGSYNFDEEKIELRYGSLQHEGVCTENLTPWIKLLPCQSKMGIAGLLNNYKLFDTNYYSMMAHLIPVCIDSKCKQKQLQLTQIISTVFDTKRIGKTKSWSLESLFSRRIKSYCPVSTNSKIKIELKDNKNESNYYRLIRNPTTFENISIDKKYAVYDLTSKDYDNSNIGIDVVNEDTIQPIQDNIGLEVHRSQSGYAEEYGGFVVTIKNKNLDKDLFITYFDIIPWYFSIYINSFKIENTKVKDYYNEEYIPEFYHEPAIEHLNPTILEMKMNIPRDSTTTIQFDFDKKYLLYADYPPDCARGFDVGSAAITIHNVSLGEGYLYPEQDYIRIYTEPMVVISPAPDFSMPYNVITYSCTIIALFFGSMYNAYTRRYIPLVIEKDDEKKGDSKDIKKGETSGLSTSTTLPSVASANTTTPDTVPVTEGNE</sequence>
<accession>A0A1Y2FT65</accession>
<proteinExistence type="predicted"/>
<evidence type="ECO:0000256" key="3">
    <source>
        <dbReference type="SAM" id="SignalP"/>
    </source>
</evidence>
<feature type="region of interest" description="Disordered" evidence="1">
    <location>
        <begin position="543"/>
        <end position="586"/>
    </location>
</feature>
<dbReference type="GO" id="GO:0042765">
    <property type="term" value="C:GPI-anchor transamidase complex"/>
    <property type="evidence" value="ECO:0007669"/>
    <property type="project" value="InterPro"/>
</dbReference>
<gene>
    <name evidence="4" type="ORF">LY90DRAFT_374374</name>
</gene>
<keyword evidence="2" id="KW-1133">Transmembrane helix</keyword>
<dbReference type="PANTHER" id="PTHR12959:SF11">
    <property type="entry name" value="GPI TRANSAMIDASE COMPONENT PIG-T"/>
    <property type="match status" value="1"/>
</dbReference>
<dbReference type="GO" id="GO:0016255">
    <property type="term" value="P:attachment of GPI anchor to protein"/>
    <property type="evidence" value="ECO:0007669"/>
    <property type="project" value="InterPro"/>
</dbReference>
<feature type="compositionally biased region" description="Low complexity" evidence="1">
    <location>
        <begin position="556"/>
        <end position="567"/>
    </location>
</feature>
<feature type="signal peptide" evidence="3">
    <location>
        <begin position="1"/>
        <end position="22"/>
    </location>
</feature>
<protein>
    <submittedName>
        <fullName evidence="4">Gpi16 subunit, GPI transamidase component</fullName>
    </submittedName>
</protein>
<dbReference type="PANTHER" id="PTHR12959">
    <property type="entry name" value="GPI TRANSAMIDASE COMPONENT PIG-T-RELATED"/>
    <property type="match status" value="1"/>
</dbReference>
<feature type="transmembrane region" description="Helical" evidence="2">
    <location>
        <begin position="510"/>
        <end position="529"/>
    </location>
</feature>
<comment type="caution">
    <text evidence="4">The sequence shown here is derived from an EMBL/GenBank/DDBJ whole genome shotgun (WGS) entry which is preliminary data.</text>
</comment>
<dbReference type="Proteomes" id="UP000193920">
    <property type="component" value="Unassembled WGS sequence"/>
</dbReference>
<keyword evidence="3" id="KW-0732">Signal</keyword>
<organism evidence="4 5">
    <name type="scientific">Neocallimastix californiae</name>
    <dbReference type="NCBI Taxonomy" id="1754190"/>
    <lineage>
        <taxon>Eukaryota</taxon>
        <taxon>Fungi</taxon>
        <taxon>Fungi incertae sedis</taxon>
        <taxon>Chytridiomycota</taxon>
        <taxon>Chytridiomycota incertae sedis</taxon>
        <taxon>Neocallimastigomycetes</taxon>
        <taxon>Neocallimastigales</taxon>
        <taxon>Neocallimastigaceae</taxon>
        <taxon>Neocallimastix</taxon>
    </lineage>
</organism>
<dbReference type="Pfam" id="PF04113">
    <property type="entry name" value="Gpi16"/>
    <property type="match status" value="2"/>
</dbReference>
<evidence type="ECO:0000313" key="4">
    <source>
        <dbReference type="EMBL" id="ORY87200.1"/>
    </source>
</evidence>
<dbReference type="STRING" id="1754190.A0A1Y2FT65"/>
<evidence type="ECO:0000256" key="2">
    <source>
        <dbReference type="SAM" id="Phobius"/>
    </source>
</evidence>